<dbReference type="InterPro" id="IPR000719">
    <property type="entry name" value="Prot_kinase_dom"/>
</dbReference>
<feature type="region of interest" description="Disordered" evidence="6">
    <location>
        <begin position="684"/>
        <end position="723"/>
    </location>
</feature>
<feature type="compositionally biased region" description="Polar residues" evidence="6">
    <location>
        <begin position="585"/>
        <end position="597"/>
    </location>
</feature>
<dbReference type="Gene3D" id="1.10.510.10">
    <property type="entry name" value="Transferase(Phosphotransferase) domain 1"/>
    <property type="match status" value="1"/>
</dbReference>
<dbReference type="CDD" id="cd14014">
    <property type="entry name" value="STKc_PknB_like"/>
    <property type="match status" value="1"/>
</dbReference>
<gene>
    <name evidence="8" type="ORF">SAMN05216210_0177</name>
</gene>
<keyword evidence="2 5" id="KW-0547">Nucleotide-binding</keyword>
<keyword evidence="1" id="KW-0808">Transferase</keyword>
<keyword evidence="9" id="KW-1185">Reference proteome</keyword>
<dbReference type="RefSeq" id="WP_092383225.1">
    <property type="nucleotide sequence ID" value="NZ_LT629787.1"/>
</dbReference>
<evidence type="ECO:0000256" key="4">
    <source>
        <dbReference type="ARBA" id="ARBA00022840"/>
    </source>
</evidence>
<evidence type="ECO:0000256" key="6">
    <source>
        <dbReference type="SAM" id="MobiDB-lite"/>
    </source>
</evidence>
<dbReference type="PROSITE" id="PS00109">
    <property type="entry name" value="PROTEIN_KINASE_TYR"/>
    <property type="match status" value="1"/>
</dbReference>
<evidence type="ECO:0000259" key="7">
    <source>
        <dbReference type="PROSITE" id="PS50011"/>
    </source>
</evidence>
<dbReference type="Pfam" id="PF00069">
    <property type="entry name" value="Pkinase"/>
    <property type="match status" value="1"/>
</dbReference>
<keyword evidence="4 5" id="KW-0067">ATP-binding</keyword>
<dbReference type="GO" id="GO:0005524">
    <property type="term" value="F:ATP binding"/>
    <property type="evidence" value="ECO:0007669"/>
    <property type="project" value="UniProtKB-UniRule"/>
</dbReference>
<evidence type="ECO:0000256" key="5">
    <source>
        <dbReference type="PROSITE-ProRule" id="PRU10141"/>
    </source>
</evidence>
<dbReference type="PANTHER" id="PTHR43289:SF34">
    <property type="entry name" value="SERINE_THREONINE-PROTEIN KINASE YBDM-RELATED"/>
    <property type="match status" value="1"/>
</dbReference>
<dbReference type="GO" id="GO:0004674">
    <property type="term" value="F:protein serine/threonine kinase activity"/>
    <property type="evidence" value="ECO:0007669"/>
    <property type="project" value="UniProtKB-KW"/>
</dbReference>
<name>A0A1H2E0D5_9GAMM</name>
<dbReference type="InterPro" id="IPR008266">
    <property type="entry name" value="Tyr_kinase_AS"/>
</dbReference>
<evidence type="ECO:0000256" key="2">
    <source>
        <dbReference type="ARBA" id="ARBA00022741"/>
    </source>
</evidence>
<accession>A0A1H2E0D5</accession>
<dbReference type="OrthoDB" id="9801841at2"/>
<proteinExistence type="predicted"/>
<dbReference type="GO" id="GO:0004713">
    <property type="term" value="F:protein tyrosine kinase activity"/>
    <property type="evidence" value="ECO:0007669"/>
    <property type="project" value="InterPro"/>
</dbReference>
<feature type="domain" description="Protein kinase" evidence="7">
    <location>
        <begin position="37"/>
        <end position="310"/>
    </location>
</feature>
<dbReference type="SUPFAM" id="SSF56112">
    <property type="entry name" value="Protein kinase-like (PK-like)"/>
    <property type="match status" value="1"/>
</dbReference>
<dbReference type="PANTHER" id="PTHR43289">
    <property type="entry name" value="MITOGEN-ACTIVATED PROTEIN KINASE KINASE KINASE 20-RELATED"/>
    <property type="match status" value="1"/>
</dbReference>
<dbReference type="InterPro" id="IPR017441">
    <property type="entry name" value="Protein_kinase_ATP_BS"/>
</dbReference>
<protein>
    <submittedName>
        <fullName evidence="8">Serine/threonine protein kinase</fullName>
    </submittedName>
</protein>
<sequence length="795" mass="85728">MDASSTARSSLLDMDSAGNPDAPCVNALPSGTRLKEFELLSPLGQGGFSIVYAAMDTALQRPVAVKEYMPSSFASRADSSQVILRSQRHKSSFDAGMNSFIEEARLLAQFKHPALVEVLSFWEENGTAYMVMPLYSGKTLRQTLRDQPGCANEVWLKGLIAPILDVLELLHEQQIYHRDIAPDNIIIKLDGLPVLLDLGSARKVVTDSEHAPTVVVKPGYAPIEQYAEDKSVPQGPWTDIYALGALLYYSVTGRAPSASVSRMMKDSLQPLSDQPLTGYSREFLAAIDLALALQPADRPQSIREFRDALEVSNLSKSQAQMARAVPADSNPEYLDEEKTVILSAADLEQLLQGDAEPDARTDAGEYQDVFSAQEPQQETHAFADMDEFLNPPTPQSLGTVSVPESHAAASVQAVSDNRKATGNRPSNRRLLAWAAAVVSGTLSVTLLIAAILTSQNEDQPASVLADVPQPDVEAPIDVAVASDEDPEPSVDQMDTTAGEALFFDVPRQPEPPFADPFLHSPVPYETAGEDALLFSALSQEAQQGAPGLSNEDFLFAEAQEGASNPGITLSQASEPPPVVTASPRPGNTSRPQATSTPARAERNTAPEVATGKIALNVLPWGEVWVDGELMGITPPLRELQLPVGQRSIEIRNPGFSSLTHSIEVNADRVPLIAHEFISGAGARNLDVPERSAPRVTEVQQSPRTPRTPAQPQAPATPANTDSPAAMQFGFADLRVSPWAEVWVNGEMQGIAPPLNELRLPEGEHIIEFRNQNAPVARQTVTISSARRAVLVQTFD</sequence>
<dbReference type="SMART" id="SM00219">
    <property type="entry name" value="TyrKc"/>
    <property type="match status" value="1"/>
</dbReference>
<reference evidence="9" key="1">
    <citation type="submission" date="2016-10" db="EMBL/GenBank/DDBJ databases">
        <authorList>
            <person name="Varghese N."/>
            <person name="Submissions S."/>
        </authorList>
    </citation>
    <scope>NUCLEOTIDE SEQUENCE [LARGE SCALE GENOMIC DNA]</scope>
    <source>
        <strain evidence="9">CECT 8338</strain>
    </source>
</reference>
<dbReference type="InterPro" id="IPR020635">
    <property type="entry name" value="Tyr_kinase_cat_dom"/>
</dbReference>
<dbReference type="Proteomes" id="UP000243924">
    <property type="component" value="Chromosome I"/>
</dbReference>
<dbReference type="STRING" id="1434072.SAMN05216210_0177"/>
<evidence type="ECO:0000313" key="9">
    <source>
        <dbReference type="Proteomes" id="UP000243924"/>
    </source>
</evidence>
<dbReference type="PROSITE" id="PS50011">
    <property type="entry name" value="PROTEIN_KINASE_DOM"/>
    <property type="match status" value="1"/>
</dbReference>
<organism evidence="8 9">
    <name type="scientific">Halopseudomonas salegens</name>
    <dbReference type="NCBI Taxonomy" id="1434072"/>
    <lineage>
        <taxon>Bacteria</taxon>
        <taxon>Pseudomonadati</taxon>
        <taxon>Pseudomonadota</taxon>
        <taxon>Gammaproteobacteria</taxon>
        <taxon>Pseudomonadales</taxon>
        <taxon>Pseudomonadaceae</taxon>
        <taxon>Halopseudomonas</taxon>
    </lineage>
</organism>
<dbReference type="AlphaFoldDB" id="A0A1H2E0D5"/>
<keyword evidence="3 8" id="KW-0418">Kinase</keyword>
<dbReference type="EMBL" id="LT629787">
    <property type="protein sequence ID" value="SDT88527.1"/>
    <property type="molecule type" value="Genomic_DNA"/>
</dbReference>
<evidence type="ECO:0000256" key="3">
    <source>
        <dbReference type="ARBA" id="ARBA00022777"/>
    </source>
</evidence>
<evidence type="ECO:0000313" key="8">
    <source>
        <dbReference type="EMBL" id="SDT88527.1"/>
    </source>
</evidence>
<feature type="compositionally biased region" description="Low complexity" evidence="6">
    <location>
        <begin position="699"/>
        <end position="720"/>
    </location>
</feature>
<dbReference type="Gene3D" id="3.30.200.20">
    <property type="entry name" value="Phosphorylase Kinase, domain 1"/>
    <property type="match status" value="1"/>
</dbReference>
<feature type="binding site" evidence="5">
    <location>
        <position position="66"/>
    </location>
    <ligand>
        <name>ATP</name>
        <dbReference type="ChEBI" id="CHEBI:30616"/>
    </ligand>
</feature>
<evidence type="ECO:0000256" key="1">
    <source>
        <dbReference type="ARBA" id="ARBA00022679"/>
    </source>
</evidence>
<dbReference type="PROSITE" id="PS00107">
    <property type="entry name" value="PROTEIN_KINASE_ATP"/>
    <property type="match status" value="1"/>
</dbReference>
<feature type="region of interest" description="Disordered" evidence="6">
    <location>
        <begin position="386"/>
        <end position="424"/>
    </location>
</feature>
<dbReference type="InterPro" id="IPR011009">
    <property type="entry name" value="Kinase-like_dom_sf"/>
</dbReference>
<feature type="region of interest" description="Disordered" evidence="6">
    <location>
        <begin position="565"/>
        <end position="607"/>
    </location>
</feature>
<keyword evidence="8" id="KW-0723">Serine/threonine-protein kinase</keyword>